<accession>A0ABD3XD48</accession>
<dbReference type="Pfam" id="PF20266">
    <property type="entry name" value="Mab-21_C"/>
    <property type="match status" value="1"/>
</dbReference>
<dbReference type="EMBL" id="JBJQND010000003">
    <property type="protein sequence ID" value="KAL3882923.1"/>
    <property type="molecule type" value="Genomic_DNA"/>
</dbReference>
<feature type="domain" description="Mab-21-like HhH/H2TH-like" evidence="1">
    <location>
        <begin position="267"/>
        <end position="328"/>
    </location>
</feature>
<sequence length="678" mass="78822">MVSNMPDYYKDVSVRLSRVLDTVGLGEEIRWKRINMFIQSEEVISLACDKGINYMGSQAEVTTTPDLQSDIDMVYYEECYRVLKDLDSWMPFIPSLLIVSDDITSPGYVKLQSVNMHHPWSVYNIYRKQLKLDRQGRFVFRNDHNGLKMHNRIHHGPANTSNYGYMTADHVFGMRLHAWPDQASQWLTKNRRHNWPSHQIIRLIQETGALLVPVGHKLSQEQHLEWRISISFGEKILVWLFSSTQYRCYILLKMINKCFIKPVIGDDVLSSYHCKTCLFYLIENTPTAMWQPDNLLLCVELCLRLLYNWTESTICPNYFIPEENMFQCKVYGHVRGQLLDVLSNLLRQEGRYLIGISCDNIGQKLVNMCQIPPMELESKSQDVLQILVTPVTIMFRDLEAASELALKDDLGFETYQLKRYFPSHEPRRDINATLWKLHCSSIGSKLASKYLSLEVPDQHGLDVAHELLLRGSLSDVTSGKLKLAVFYLVQNNLDMSMDVLRDIHKTYNYKVTKFKVLSKYTLQSIFCENLSTTQLISQYFALSVLHHPSEITCIPKALITEMFCSSTSYQGSAYQECVRICPKFYLHFLEFLYYQRVNNWSHKNVALNNMIYVIRHERNAFQNTTLNVLAYCLRKEGRLTTVYSILCMSMKLTKENNGAIWQISTLLNAAFRFLRDGQ</sequence>
<evidence type="ECO:0000313" key="2">
    <source>
        <dbReference type="EMBL" id="KAL3882923.1"/>
    </source>
</evidence>
<dbReference type="PANTHER" id="PTHR10656:SF69">
    <property type="entry name" value="MAB-21-LIKE HHH_H2TH-LIKE DOMAIN-CONTAINING PROTEIN"/>
    <property type="match status" value="1"/>
</dbReference>
<name>A0ABD3XD48_SINWO</name>
<protein>
    <recommendedName>
        <fullName evidence="1">Mab-21-like HhH/H2TH-like domain-containing protein</fullName>
    </recommendedName>
</protein>
<proteinExistence type="predicted"/>
<dbReference type="Gene3D" id="1.10.1410.40">
    <property type="match status" value="1"/>
</dbReference>
<comment type="caution">
    <text evidence="2">The sequence shown here is derived from an EMBL/GenBank/DDBJ whole genome shotgun (WGS) entry which is preliminary data.</text>
</comment>
<dbReference type="InterPro" id="IPR024810">
    <property type="entry name" value="MAB21L/cGLR"/>
</dbReference>
<dbReference type="PANTHER" id="PTHR10656">
    <property type="entry name" value="CELL FATE DETERMINING PROTEIN MAB21-RELATED"/>
    <property type="match status" value="1"/>
</dbReference>
<dbReference type="AlphaFoldDB" id="A0ABD3XD48"/>
<organism evidence="2 3">
    <name type="scientific">Sinanodonta woodiana</name>
    <name type="common">Chinese pond mussel</name>
    <name type="synonym">Anodonta woodiana</name>
    <dbReference type="NCBI Taxonomy" id="1069815"/>
    <lineage>
        <taxon>Eukaryota</taxon>
        <taxon>Metazoa</taxon>
        <taxon>Spiralia</taxon>
        <taxon>Lophotrochozoa</taxon>
        <taxon>Mollusca</taxon>
        <taxon>Bivalvia</taxon>
        <taxon>Autobranchia</taxon>
        <taxon>Heteroconchia</taxon>
        <taxon>Palaeoheterodonta</taxon>
        <taxon>Unionida</taxon>
        <taxon>Unionoidea</taxon>
        <taxon>Unionidae</taxon>
        <taxon>Unioninae</taxon>
        <taxon>Sinanodonta</taxon>
    </lineage>
</organism>
<gene>
    <name evidence="2" type="ORF">ACJMK2_029225</name>
</gene>
<dbReference type="Proteomes" id="UP001634394">
    <property type="component" value="Unassembled WGS sequence"/>
</dbReference>
<dbReference type="InterPro" id="IPR046906">
    <property type="entry name" value="Mab-21_HhH/H2TH-like"/>
</dbReference>
<dbReference type="SMART" id="SM01265">
    <property type="entry name" value="Mab-21"/>
    <property type="match status" value="1"/>
</dbReference>
<evidence type="ECO:0000313" key="3">
    <source>
        <dbReference type="Proteomes" id="UP001634394"/>
    </source>
</evidence>
<keyword evidence="3" id="KW-1185">Reference proteome</keyword>
<reference evidence="2 3" key="1">
    <citation type="submission" date="2024-11" db="EMBL/GenBank/DDBJ databases">
        <title>Chromosome-level genome assembly of the freshwater bivalve Anodonta woodiana.</title>
        <authorList>
            <person name="Chen X."/>
        </authorList>
    </citation>
    <scope>NUCLEOTIDE SEQUENCE [LARGE SCALE GENOMIC DNA]</scope>
    <source>
        <strain evidence="2">MN2024</strain>
        <tissue evidence="2">Gills</tissue>
    </source>
</reference>
<evidence type="ECO:0000259" key="1">
    <source>
        <dbReference type="Pfam" id="PF20266"/>
    </source>
</evidence>